<evidence type="ECO:0000256" key="1">
    <source>
        <dbReference type="PROSITE-ProRule" id="PRU00182"/>
    </source>
</evidence>
<protein>
    <submittedName>
        <fullName evidence="3">Cell division protein FtsA</fullName>
    </submittedName>
</protein>
<dbReference type="InterPro" id="IPR003494">
    <property type="entry name" value="SHS2_FtsA"/>
</dbReference>
<dbReference type="Pfam" id="PF14450">
    <property type="entry name" value="FtsA"/>
    <property type="match status" value="1"/>
</dbReference>
<dbReference type="GO" id="GO:0003723">
    <property type="term" value="F:RNA binding"/>
    <property type="evidence" value="ECO:0007669"/>
    <property type="project" value="UniProtKB-KW"/>
</dbReference>
<accession>A0A937FHY0</accession>
<keyword evidence="4" id="KW-1185">Reference proteome</keyword>
<sequence length="667" mass="73826">MSIDGINSDNLIFALDIGTRSVIGTVGMVIKDKFSVVAEKYIEHDERAMLDGQIHDIELVAKKVREVKDSLEEDLGITLKDVYIAAAGRLLKTLEVTVEERVDPSEEISKDIIRGLEMHGIKKAQNKINHQKAGKLYPVGYSIKNYYLNGYSISNLLGHKGEQIRADVIATFLPRSVVDSLYGVMNRVGLKAVNMTLEPIAAMEAVVPQNLRLLNIALIDIGAGTSDIAISSNETISAYGMVPIAGDEVTEVISQALLVDFNTAEVIKRKIHTEDQITYLDIIGLENSVSKEHLLNIIRPVVTKMAQEVGSKVIALNGGKSPSALFLVGGGARTPLLNELIAEKLNLPLQRVAIRGRESVTQCIPMDNKLGSEGVTVLGIALVGLKSSGRDFIDVLLNDKTISLFNSHNHKIMDVLIQAGINPKVLMAKNGKSLRFSLNGSKRITFGELGEKAKVYINEKEETLDSKVKNGDNIKLVFAKEGKNASTRCIELIKEVDSKSFYLNGESYYLDPIFLINNQRVSPDTYINEGDNVEIIYPKSIKEIKKYIINEDINLYRDGKLLEDDYEILDGEHISKEEVVKDNEVAANEAAKEKSEQVKKGNPITVIVNDEKIELTGKESYVFVDIFNFINFDITQVKGSLNLVLNEKKAAYTDTLNNGDEIKVFWD</sequence>
<dbReference type="SMART" id="SM00842">
    <property type="entry name" value="FtsA"/>
    <property type="match status" value="1"/>
</dbReference>
<dbReference type="InterPro" id="IPR043129">
    <property type="entry name" value="ATPase_NBD"/>
</dbReference>
<dbReference type="PANTHER" id="PTHR32432">
    <property type="entry name" value="CELL DIVISION PROTEIN FTSA-RELATED"/>
    <property type="match status" value="1"/>
</dbReference>
<evidence type="ECO:0000313" key="3">
    <source>
        <dbReference type="EMBL" id="MBL4932362.1"/>
    </source>
</evidence>
<proteinExistence type="predicted"/>
<keyword evidence="3" id="KW-0131">Cell cycle</keyword>
<gene>
    <name evidence="3" type="ORF">JK634_11135</name>
</gene>
<dbReference type="AlphaFoldDB" id="A0A937FHY0"/>
<name>A0A937FHY0_9CLOT</name>
<organism evidence="3 4">
    <name type="scientific">Clostridium paridis</name>
    <dbReference type="NCBI Taxonomy" id="2803863"/>
    <lineage>
        <taxon>Bacteria</taxon>
        <taxon>Bacillati</taxon>
        <taxon>Bacillota</taxon>
        <taxon>Clostridia</taxon>
        <taxon>Eubacteriales</taxon>
        <taxon>Clostridiaceae</taxon>
        <taxon>Clostridium</taxon>
    </lineage>
</organism>
<dbReference type="Proteomes" id="UP000623681">
    <property type="component" value="Unassembled WGS sequence"/>
</dbReference>
<feature type="domain" description="SHS2" evidence="2">
    <location>
        <begin position="12"/>
        <end position="206"/>
    </location>
</feature>
<dbReference type="EMBL" id="JAESWA010000022">
    <property type="protein sequence ID" value="MBL4932362.1"/>
    <property type="molecule type" value="Genomic_DNA"/>
</dbReference>
<dbReference type="CDD" id="cd24004">
    <property type="entry name" value="ASKHA_NBD_PilM-like"/>
    <property type="match status" value="1"/>
</dbReference>
<dbReference type="InterPro" id="IPR050696">
    <property type="entry name" value="FtsA/MreB"/>
</dbReference>
<comment type="caution">
    <text evidence="3">The sequence shown here is derived from an EMBL/GenBank/DDBJ whole genome shotgun (WGS) entry which is preliminary data.</text>
</comment>
<dbReference type="PROSITE" id="PS50889">
    <property type="entry name" value="S4"/>
    <property type="match status" value="1"/>
</dbReference>
<reference evidence="3" key="1">
    <citation type="submission" date="2021-01" db="EMBL/GenBank/DDBJ databases">
        <title>Genome public.</title>
        <authorList>
            <person name="Liu C."/>
            <person name="Sun Q."/>
        </authorList>
    </citation>
    <scope>NUCLEOTIDE SEQUENCE</scope>
    <source>
        <strain evidence="3">YIM B02565</strain>
    </source>
</reference>
<keyword evidence="3" id="KW-0132">Cell division</keyword>
<evidence type="ECO:0000313" key="4">
    <source>
        <dbReference type="Proteomes" id="UP000623681"/>
    </source>
</evidence>
<keyword evidence="1" id="KW-0694">RNA-binding</keyword>
<dbReference type="Gene3D" id="3.30.420.40">
    <property type="match status" value="2"/>
</dbReference>
<dbReference type="SUPFAM" id="SSF53067">
    <property type="entry name" value="Actin-like ATPase domain"/>
    <property type="match status" value="2"/>
</dbReference>
<dbReference type="RefSeq" id="WP_202767724.1">
    <property type="nucleotide sequence ID" value="NZ_JAESWA010000022.1"/>
</dbReference>
<dbReference type="PANTHER" id="PTHR32432:SF3">
    <property type="entry name" value="ETHANOLAMINE UTILIZATION PROTEIN EUTJ"/>
    <property type="match status" value="1"/>
</dbReference>
<evidence type="ECO:0000259" key="2">
    <source>
        <dbReference type="SMART" id="SM00842"/>
    </source>
</evidence>
<dbReference type="GO" id="GO:0051301">
    <property type="term" value="P:cell division"/>
    <property type="evidence" value="ECO:0007669"/>
    <property type="project" value="UniProtKB-KW"/>
</dbReference>